<dbReference type="Proteomes" id="UP000287374">
    <property type="component" value="Unassembled WGS sequence"/>
</dbReference>
<keyword evidence="4" id="KW-1185">Reference proteome</keyword>
<evidence type="ECO:0000313" key="4">
    <source>
        <dbReference type="Proteomes" id="UP000287374"/>
    </source>
</evidence>
<gene>
    <name evidence="1" type="ORF">DGG96_19620</name>
    <name evidence="2" type="ORF">ELY20_16385</name>
</gene>
<name>A0A317U0E0_9GAMM</name>
<reference evidence="2 4" key="2">
    <citation type="submission" date="2018-12" db="EMBL/GenBank/DDBJ databases">
        <title>Legionella sp,whole genome shotgun sequence.</title>
        <authorList>
            <person name="Wu H."/>
        </authorList>
    </citation>
    <scope>NUCLEOTIDE SEQUENCE [LARGE SCALE GENOMIC DNA]</scope>
    <source>
        <strain evidence="4">km489</strain>
        <strain evidence="2">Km489</strain>
    </source>
</reference>
<dbReference type="EMBL" id="RZGX01000035">
    <property type="protein sequence ID" value="RUR18634.1"/>
    <property type="molecule type" value="Genomic_DNA"/>
</dbReference>
<comment type="caution">
    <text evidence="1">The sequence shown here is derived from an EMBL/GenBank/DDBJ whole genome shotgun (WGS) entry which is preliminary data.</text>
</comment>
<evidence type="ECO:0000313" key="3">
    <source>
        <dbReference type="Proteomes" id="UP000247152"/>
    </source>
</evidence>
<protein>
    <submittedName>
        <fullName evidence="1">Uncharacterized protein</fullName>
    </submittedName>
</protein>
<dbReference type="RefSeq" id="WP_110144171.1">
    <property type="nucleotide sequence ID" value="NZ_RZGW01000007.1"/>
</dbReference>
<evidence type="ECO:0000313" key="2">
    <source>
        <dbReference type="EMBL" id="RUR18634.1"/>
    </source>
</evidence>
<dbReference type="OrthoDB" id="5652334at2"/>
<dbReference type="EMBL" id="QHJG01000054">
    <property type="protein sequence ID" value="PWY53942.1"/>
    <property type="molecule type" value="Genomic_DNA"/>
</dbReference>
<evidence type="ECO:0000313" key="1">
    <source>
        <dbReference type="EMBL" id="PWY53942.1"/>
    </source>
</evidence>
<dbReference type="Proteomes" id="UP000247152">
    <property type="component" value="Unassembled WGS sequence"/>
</dbReference>
<accession>A0A317U0E0</accession>
<proteinExistence type="predicted"/>
<sequence length="97" mass="11022">MLRNNIGRPHKELTLPRLKRQLSIFYTGPDGRVTSDDPNSYKGEERAAYQDALVSQYPWTGYADGILKDRNKPQKHNFFSAAKTEESENEAPSLTPP</sequence>
<reference evidence="1 3" key="1">
    <citation type="submission" date="2018-05" db="EMBL/GenBank/DDBJ databases">
        <title>Legionella qingyii sp.nov., whole genome shotgun sequence.</title>
        <authorList>
            <person name="Wu H."/>
            <person name="Zhu Q."/>
            <person name="Hu C."/>
        </authorList>
    </citation>
    <scope>NUCLEOTIDE SEQUENCE [LARGE SCALE GENOMIC DNA]</scope>
    <source>
        <strain evidence="1 3">HEB18</strain>
    </source>
</reference>
<dbReference type="AlphaFoldDB" id="A0A317U0E0"/>
<organism evidence="1 3">
    <name type="scientific">Legionella qingyii</name>
    <dbReference type="NCBI Taxonomy" id="2184757"/>
    <lineage>
        <taxon>Bacteria</taxon>
        <taxon>Pseudomonadati</taxon>
        <taxon>Pseudomonadota</taxon>
        <taxon>Gammaproteobacteria</taxon>
        <taxon>Legionellales</taxon>
        <taxon>Legionellaceae</taxon>
        <taxon>Legionella</taxon>
    </lineage>
</organism>